<dbReference type="PANTHER" id="PTHR33608">
    <property type="entry name" value="BLL2464 PROTEIN"/>
    <property type="match status" value="1"/>
</dbReference>
<organism evidence="3 5">
    <name type="scientific">Thermococcus thioreducens</name>
    <dbReference type="NCBI Taxonomy" id="277988"/>
    <lineage>
        <taxon>Archaea</taxon>
        <taxon>Methanobacteriati</taxon>
        <taxon>Methanobacteriota</taxon>
        <taxon>Thermococci</taxon>
        <taxon>Thermococcales</taxon>
        <taxon>Thermococcaceae</taxon>
        <taxon>Thermococcus</taxon>
    </lineage>
</organism>
<dbReference type="RefSeq" id="WP_055429890.1">
    <property type="nucleotide sequence ID" value="NZ_CP015105.1"/>
</dbReference>
<dbReference type="EMBL" id="FOIW01000002">
    <property type="protein sequence ID" value="SEW04236.1"/>
    <property type="molecule type" value="Genomic_DNA"/>
</dbReference>
<protein>
    <submittedName>
        <fullName evidence="4">Uncharacterized conserved protein, DUF58 family, contains vWF domain</fullName>
    </submittedName>
</protein>
<dbReference type="Proteomes" id="UP000250136">
    <property type="component" value="Chromosome"/>
</dbReference>
<evidence type="ECO:0000313" key="6">
    <source>
        <dbReference type="Proteomes" id="UP000182125"/>
    </source>
</evidence>
<dbReference type="Pfam" id="PF01882">
    <property type="entry name" value="DUF58"/>
    <property type="match status" value="1"/>
</dbReference>
<dbReference type="STRING" id="277988.SAMN05216170_1209"/>
<sequence>MKREDLLILLSFLLVLEGYLGGNVAPALLGVFLLLYLYGLRLVTRIGVSGERAIEGTKLEEGKAVTAALRLRNTGGDVFVRVREETPGFEAEPVEIFLGSGEEKTVTYSIVPRAKGRFTLRPPRAIALDPRGLYVEEFVLGEGLGVLVRPSIEGIRDAVRADHNLRLAEAYRKGAFLGTESLEIKDLREYQHGDDFKRIDWKATARLGELVVKDFLREENADVYIFLDNTSEMRKGIKRAKIDYASTLALQLAANLVSRFRVGMVIYDDARAELLPPGKGPSQVEAIRERLSIRGKGGAMSMRFEFDIRMGEKAREFLGKVLPLRKGRKGPTGVFEGLSLVKNPSYIIFITDLSNPRELYRAIATAVRAHRVMVLSPNPVLFYSGRLDEKTLERLYRAYVERENLLRKFNLLAPTIDLGPSDYLREIMKLEGWGR</sequence>
<gene>
    <name evidence="2" type="ORF">A3L14_01105</name>
    <name evidence="3" type="ORF">AMR53_08725</name>
    <name evidence="4" type="ORF">SAMN05216170_1209</name>
</gene>
<dbReference type="GeneID" id="33332974"/>
<reference evidence="4 6" key="3">
    <citation type="submission" date="2016-10" db="EMBL/GenBank/DDBJ databases">
        <authorList>
            <person name="de Groot N.N."/>
        </authorList>
    </citation>
    <scope>NUCLEOTIDE SEQUENCE [LARGE SCALE GENOMIC DNA]</scope>
    <source>
        <strain evidence="4 6">OGL-20</strain>
    </source>
</reference>
<dbReference type="Gene3D" id="3.40.50.410">
    <property type="entry name" value="von Willebrand factor, type A domain"/>
    <property type="match status" value="1"/>
</dbReference>
<dbReference type="EMBL" id="CP015105">
    <property type="protein sequence ID" value="ASJ11572.1"/>
    <property type="molecule type" value="Genomic_DNA"/>
</dbReference>
<dbReference type="InterPro" id="IPR002881">
    <property type="entry name" value="DUF58"/>
</dbReference>
<dbReference type="Proteomes" id="UP000051862">
    <property type="component" value="Unassembled WGS sequence"/>
</dbReference>
<evidence type="ECO:0000313" key="4">
    <source>
        <dbReference type="EMBL" id="SEW04236.1"/>
    </source>
</evidence>
<keyword evidence="7" id="KW-1185">Reference proteome</keyword>
<evidence type="ECO:0000313" key="5">
    <source>
        <dbReference type="Proteomes" id="UP000051862"/>
    </source>
</evidence>
<proteinExistence type="predicted"/>
<reference evidence="3 5" key="1">
    <citation type="submission" date="2015-08" db="EMBL/GenBank/DDBJ databases">
        <title>Thermococcus thioreducens DSM 14981 genome sequencing.</title>
        <authorList>
            <person name="Hong S.-J."/>
            <person name="Kim M.-C."/>
            <person name="Shin J.-H."/>
        </authorList>
    </citation>
    <scope>NUCLEOTIDE SEQUENCE [LARGE SCALE GENOMIC DNA]</scope>
    <source>
        <strain evidence="3 5">DSM 14981</strain>
    </source>
</reference>
<dbReference type="PANTHER" id="PTHR33608:SF3">
    <property type="entry name" value="SLR2013 PROTEIN"/>
    <property type="match status" value="1"/>
</dbReference>
<dbReference type="PATRIC" id="fig|277988.4.peg.1832"/>
<name>A0A0Q2RD25_9EURY</name>
<dbReference type="InterPro" id="IPR036465">
    <property type="entry name" value="vWFA_dom_sf"/>
</dbReference>
<dbReference type="KEGG" id="ttd:A3L14_01105"/>
<evidence type="ECO:0000313" key="3">
    <source>
        <dbReference type="EMBL" id="KQH81822.1"/>
    </source>
</evidence>
<dbReference type="EMBL" id="LIXN01000015">
    <property type="protein sequence ID" value="KQH81822.1"/>
    <property type="molecule type" value="Genomic_DNA"/>
</dbReference>
<evidence type="ECO:0000259" key="1">
    <source>
        <dbReference type="Pfam" id="PF01882"/>
    </source>
</evidence>
<dbReference type="OrthoDB" id="3263at2157"/>
<reference evidence="2 7" key="2">
    <citation type="submission" date="2016-04" db="EMBL/GenBank/DDBJ databases">
        <title>Complete genome sequence of Thermococcus thioreducens type strain OGL-20P.</title>
        <authorList>
            <person name="Oger P.M."/>
        </authorList>
    </citation>
    <scope>NUCLEOTIDE SEQUENCE [LARGE SCALE GENOMIC DNA]</scope>
    <source>
        <strain evidence="2 7">OGL-20P</strain>
    </source>
</reference>
<dbReference type="Proteomes" id="UP000182125">
    <property type="component" value="Unassembled WGS sequence"/>
</dbReference>
<dbReference type="AlphaFoldDB" id="A0A0Q2RD25"/>
<accession>A0A0Q2RD25</accession>
<feature type="domain" description="DUF58" evidence="1">
    <location>
        <begin position="186"/>
        <end position="291"/>
    </location>
</feature>
<evidence type="ECO:0000313" key="7">
    <source>
        <dbReference type="Proteomes" id="UP000250136"/>
    </source>
</evidence>
<evidence type="ECO:0000313" key="2">
    <source>
        <dbReference type="EMBL" id="ASJ11572.1"/>
    </source>
</evidence>